<dbReference type="PANTHER" id="PTHR11644:SF2">
    <property type="entry name" value="CYTIDINE DEAMINASE"/>
    <property type="match status" value="1"/>
</dbReference>
<feature type="domain" description="CMP/dCMP-type deaminase" evidence="16">
    <location>
        <begin position="5"/>
        <end position="130"/>
    </location>
</feature>
<feature type="binding site" evidence="14">
    <location>
        <position position="90"/>
    </location>
    <ligand>
        <name>Zn(2+)</name>
        <dbReference type="ChEBI" id="CHEBI:29105"/>
        <note>catalytic</note>
    </ligand>
</feature>
<accession>A0A2K1P7X3</accession>
<organism evidence="17 18">
    <name type="scientific">Petrotoga miotherma DSM 10691</name>
    <dbReference type="NCBI Taxonomy" id="1434326"/>
    <lineage>
        <taxon>Bacteria</taxon>
        <taxon>Thermotogati</taxon>
        <taxon>Thermotogota</taxon>
        <taxon>Thermotogae</taxon>
        <taxon>Petrotogales</taxon>
        <taxon>Petrotogaceae</taxon>
        <taxon>Petrotoga</taxon>
    </lineage>
</organism>
<evidence type="ECO:0000256" key="13">
    <source>
        <dbReference type="PIRSR" id="PIRSR606262-2"/>
    </source>
</evidence>
<evidence type="ECO:0000256" key="5">
    <source>
        <dbReference type="ARBA" id="ARBA00018266"/>
    </source>
</evidence>
<evidence type="ECO:0000256" key="12">
    <source>
        <dbReference type="PIRSR" id="PIRSR606262-1"/>
    </source>
</evidence>
<proteinExistence type="inferred from homology"/>
<dbReference type="Proteomes" id="UP000236199">
    <property type="component" value="Unassembled WGS sequence"/>
</dbReference>
<evidence type="ECO:0000256" key="4">
    <source>
        <dbReference type="ARBA" id="ARBA00012783"/>
    </source>
</evidence>
<dbReference type="CDD" id="cd01283">
    <property type="entry name" value="cytidine_deaminase"/>
    <property type="match status" value="1"/>
</dbReference>
<dbReference type="InterPro" id="IPR016192">
    <property type="entry name" value="APOBEC/CMP_deaminase_Zn-bd"/>
</dbReference>
<dbReference type="GO" id="GO:0008270">
    <property type="term" value="F:zinc ion binding"/>
    <property type="evidence" value="ECO:0007669"/>
    <property type="project" value="UniProtKB-UniRule"/>
</dbReference>
<evidence type="ECO:0000313" key="18">
    <source>
        <dbReference type="Proteomes" id="UP000236199"/>
    </source>
</evidence>
<evidence type="ECO:0000256" key="6">
    <source>
        <dbReference type="ARBA" id="ARBA00022723"/>
    </source>
</evidence>
<evidence type="ECO:0000256" key="15">
    <source>
        <dbReference type="RuleBase" id="RU364006"/>
    </source>
</evidence>
<dbReference type="EC" id="3.5.4.5" evidence="4 15"/>
<feature type="active site" description="Proton donor" evidence="12">
    <location>
        <position position="59"/>
    </location>
</feature>
<dbReference type="Gene3D" id="3.40.140.10">
    <property type="entry name" value="Cytidine Deaminase, domain 2"/>
    <property type="match status" value="1"/>
</dbReference>
<feature type="binding site" evidence="13">
    <location>
        <begin position="46"/>
        <end position="52"/>
    </location>
    <ligand>
        <name>substrate</name>
    </ligand>
</feature>
<dbReference type="Pfam" id="PF00383">
    <property type="entry name" value="dCMP_cyt_deam_1"/>
    <property type="match status" value="1"/>
</dbReference>
<evidence type="ECO:0000256" key="3">
    <source>
        <dbReference type="ARBA" id="ARBA00006576"/>
    </source>
</evidence>
<dbReference type="PROSITE" id="PS51747">
    <property type="entry name" value="CYT_DCMP_DEAMINASES_2"/>
    <property type="match status" value="1"/>
</dbReference>
<feature type="binding site" evidence="14">
    <location>
        <position position="57"/>
    </location>
    <ligand>
        <name>Zn(2+)</name>
        <dbReference type="ChEBI" id="CHEBI:29105"/>
        <note>catalytic</note>
    </ligand>
</feature>
<name>A0A2K1P7X3_9BACT</name>
<evidence type="ECO:0000259" key="16">
    <source>
        <dbReference type="PROSITE" id="PS51747"/>
    </source>
</evidence>
<dbReference type="SUPFAM" id="SSF53927">
    <property type="entry name" value="Cytidine deaminase-like"/>
    <property type="match status" value="1"/>
</dbReference>
<dbReference type="GO" id="GO:0005829">
    <property type="term" value="C:cytosol"/>
    <property type="evidence" value="ECO:0007669"/>
    <property type="project" value="TreeGrafter"/>
</dbReference>
<dbReference type="InterPro" id="IPR016193">
    <property type="entry name" value="Cytidine_deaminase-like"/>
</dbReference>
<dbReference type="PROSITE" id="PS00903">
    <property type="entry name" value="CYT_DCMP_DEAMINASES_1"/>
    <property type="match status" value="1"/>
</dbReference>
<comment type="caution">
    <text evidence="17">The sequence shown here is derived from an EMBL/GenBank/DDBJ whole genome shotgun (WGS) entry which is preliminary data.</text>
</comment>
<comment type="catalytic activity">
    <reaction evidence="11 15">
        <text>cytidine + H2O + H(+) = uridine + NH4(+)</text>
        <dbReference type="Rhea" id="RHEA:16069"/>
        <dbReference type="ChEBI" id="CHEBI:15377"/>
        <dbReference type="ChEBI" id="CHEBI:15378"/>
        <dbReference type="ChEBI" id="CHEBI:16704"/>
        <dbReference type="ChEBI" id="CHEBI:17562"/>
        <dbReference type="ChEBI" id="CHEBI:28938"/>
        <dbReference type="EC" id="3.5.4.5"/>
    </reaction>
</comment>
<reference evidence="17 18" key="1">
    <citation type="submission" date="2013-12" db="EMBL/GenBank/DDBJ databases">
        <title>Comparative genomics of Petrotoga isolates.</title>
        <authorList>
            <person name="Nesbo C.L."/>
            <person name="Charchuk R."/>
            <person name="Chow K."/>
        </authorList>
    </citation>
    <scope>NUCLEOTIDE SEQUENCE [LARGE SCALE GENOMIC DNA]</scope>
    <source>
        <strain evidence="17 18">DSM 10691</strain>
    </source>
</reference>
<keyword evidence="6 14" id="KW-0479">Metal-binding</keyword>
<dbReference type="PANTHER" id="PTHR11644">
    <property type="entry name" value="CYTIDINE DEAMINASE"/>
    <property type="match status" value="1"/>
</dbReference>
<dbReference type="EMBL" id="AZRM01000046">
    <property type="protein sequence ID" value="PNR98908.1"/>
    <property type="molecule type" value="Genomic_DNA"/>
</dbReference>
<evidence type="ECO:0000256" key="9">
    <source>
        <dbReference type="ARBA" id="ARBA00032005"/>
    </source>
</evidence>
<dbReference type="NCBIfam" id="TIGR01354">
    <property type="entry name" value="cyt_deam_tetra"/>
    <property type="match status" value="1"/>
</dbReference>
<protein>
    <recommendedName>
        <fullName evidence="5 15">Cytidine deaminase</fullName>
        <ecNumber evidence="4 15">3.5.4.5</ecNumber>
    </recommendedName>
    <alternativeName>
        <fullName evidence="9 15">Cytidine aminohydrolase</fullName>
    </alternativeName>
</protein>
<evidence type="ECO:0000256" key="14">
    <source>
        <dbReference type="PIRSR" id="PIRSR606262-3"/>
    </source>
</evidence>
<dbReference type="FunFam" id="3.40.140.10:FF:000008">
    <property type="entry name" value="Cytidine deaminase"/>
    <property type="match status" value="1"/>
</dbReference>
<evidence type="ECO:0000256" key="1">
    <source>
        <dbReference type="ARBA" id="ARBA00001947"/>
    </source>
</evidence>
<evidence type="ECO:0000256" key="2">
    <source>
        <dbReference type="ARBA" id="ARBA00003949"/>
    </source>
</evidence>
<dbReference type="InterPro" id="IPR006262">
    <property type="entry name" value="Cyt_deam_tetra"/>
</dbReference>
<evidence type="ECO:0000256" key="11">
    <source>
        <dbReference type="ARBA" id="ARBA00049558"/>
    </source>
</evidence>
<evidence type="ECO:0000256" key="8">
    <source>
        <dbReference type="ARBA" id="ARBA00022833"/>
    </source>
</evidence>
<comment type="function">
    <text evidence="2 15">This enzyme scavenges exogenous and endogenous cytidine and 2'-deoxycytidine for UMP synthesis.</text>
</comment>
<dbReference type="GO" id="GO:0004126">
    <property type="term" value="F:cytidine deaminase activity"/>
    <property type="evidence" value="ECO:0007669"/>
    <property type="project" value="UniProtKB-UniRule"/>
</dbReference>
<comment type="similarity">
    <text evidence="3 15">Belongs to the cytidine and deoxycytidylate deaminase family.</text>
</comment>
<keyword evidence="18" id="KW-1185">Reference proteome</keyword>
<evidence type="ECO:0000313" key="17">
    <source>
        <dbReference type="EMBL" id="PNR98908.1"/>
    </source>
</evidence>
<dbReference type="AlphaFoldDB" id="A0A2K1P7X3"/>
<comment type="catalytic activity">
    <reaction evidence="10 15">
        <text>2'-deoxycytidine + H2O + H(+) = 2'-deoxyuridine + NH4(+)</text>
        <dbReference type="Rhea" id="RHEA:13433"/>
        <dbReference type="ChEBI" id="CHEBI:15377"/>
        <dbReference type="ChEBI" id="CHEBI:15378"/>
        <dbReference type="ChEBI" id="CHEBI:15698"/>
        <dbReference type="ChEBI" id="CHEBI:16450"/>
        <dbReference type="ChEBI" id="CHEBI:28938"/>
        <dbReference type="EC" id="3.5.4.5"/>
    </reaction>
</comment>
<comment type="cofactor">
    <cofactor evidence="1 14 15">
        <name>Zn(2+)</name>
        <dbReference type="ChEBI" id="CHEBI:29105"/>
    </cofactor>
</comment>
<evidence type="ECO:0000256" key="10">
    <source>
        <dbReference type="ARBA" id="ARBA00049252"/>
    </source>
</evidence>
<dbReference type="GO" id="GO:0072527">
    <property type="term" value="P:pyrimidine-containing compound metabolic process"/>
    <property type="evidence" value="ECO:0007669"/>
    <property type="project" value="UniProtKB-ARBA"/>
</dbReference>
<keyword evidence="8 14" id="KW-0862">Zinc</keyword>
<dbReference type="NCBIfam" id="NF004064">
    <property type="entry name" value="PRK05578.1"/>
    <property type="match status" value="1"/>
</dbReference>
<dbReference type="GO" id="GO:0042802">
    <property type="term" value="F:identical protein binding"/>
    <property type="evidence" value="ECO:0007669"/>
    <property type="project" value="UniProtKB-ARBA"/>
</dbReference>
<keyword evidence="7 15" id="KW-0378">Hydrolase</keyword>
<evidence type="ECO:0000256" key="7">
    <source>
        <dbReference type="ARBA" id="ARBA00022801"/>
    </source>
</evidence>
<sequence length="132" mass="14414">MNDKNIVEKLYEEAMKTRENAYAPYSNFKVGACLLSNDGEIFSGCNVENASYGLSICAERNAIFSAVAKGKREFKAMLIVAQGEAPVKPCGACRQVMAEFGDFDVYLANTKGKIEKTKVSELLPNAFGPKDL</sequence>
<gene>
    <name evidence="17" type="ORF">X928_08860</name>
</gene>
<feature type="binding site" evidence="14">
    <location>
        <position position="93"/>
    </location>
    <ligand>
        <name>Zn(2+)</name>
        <dbReference type="ChEBI" id="CHEBI:29105"/>
        <note>catalytic</note>
    </ligand>
</feature>
<dbReference type="GO" id="GO:0055086">
    <property type="term" value="P:nucleobase-containing small molecule metabolic process"/>
    <property type="evidence" value="ECO:0007669"/>
    <property type="project" value="UniProtKB-ARBA"/>
</dbReference>
<dbReference type="InterPro" id="IPR050202">
    <property type="entry name" value="Cyt/Deoxycyt_deaminase"/>
</dbReference>
<dbReference type="OrthoDB" id="9795347at2"/>
<dbReference type="InterPro" id="IPR002125">
    <property type="entry name" value="CMP_dCMP_dom"/>
</dbReference>